<keyword evidence="3" id="KW-1185">Reference proteome</keyword>
<name>A0ABU5H7T7_9BACT</name>
<keyword evidence="1" id="KW-0812">Transmembrane</keyword>
<evidence type="ECO:0000256" key="1">
    <source>
        <dbReference type="SAM" id="Phobius"/>
    </source>
</evidence>
<feature type="transmembrane region" description="Helical" evidence="1">
    <location>
        <begin position="75"/>
        <end position="95"/>
    </location>
</feature>
<evidence type="ECO:0000313" key="3">
    <source>
        <dbReference type="Proteomes" id="UP001291309"/>
    </source>
</evidence>
<keyword evidence="1" id="KW-0472">Membrane</keyword>
<dbReference type="Proteomes" id="UP001291309">
    <property type="component" value="Unassembled WGS sequence"/>
</dbReference>
<protein>
    <submittedName>
        <fullName evidence="2">Uncharacterized protein</fullName>
    </submittedName>
</protein>
<dbReference type="RefSeq" id="WP_321547884.1">
    <property type="nucleotide sequence ID" value="NZ_JAXIVS010000007.1"/>
</dbReference>
<comment type="caution">
    <text evidence="2">The sequence shown here is derived from an EMBL/GenBank/DDBJ whole genome shotgun (WGS) entry which is preliminary data.</text>
</comment>
<sequence>MENTYGGAPDARNTVSVPAILLMVAGGLGIAYALVSLVGSLMGGSAAQQEQLNQILSNPDLPDWLKSASTSSASVGAIGPLISMAVNGFIIFGAIKMKGLQSYGLAMAASIVALLPCCPCGCIGLPAGIYALIVLNKPEVKAAFQ</sequence>
<proteinExistence type="predicted"/>
<gene>
    <name evidence="2" type="ORF">SYV04_22315</name>
</gene>
<organism evidence="2 3">
    <name type="scientific">Hyalangium rubrum</name>
    <dbReference type="NCBI Taxonomy" id="3103134"/>
    <lineage>
        <taxon>Bacteria</taxon>
        <taxon>Pseudomonadati</taxon>
        <taxon>Myxococcota</taxon>
        <taxon>Myxococcia</taxon>
        <taxon>Myxococcales</taxon>
        <taxon>Cystobacterineae</taxon>
        <taxon>Archangiaceae</taxon>
        <taxon>Hyalangium</taxon>
    </lineage>
</organism>
<feature type="transmembrane region" description="Helical" evidence="1">
    <location>
        <begin position="20"/>
        <end position="42"/>
    </location>
</feature>
<accession>A0ABU5H7T7</accession>
<keyword evidence="1" id="KW-1133">Transmembrane helix</keyword>
<reference evidence="2 3" key="1">
    <citation type="submission" date="2023-12" db="EMBL/GenBank/DDBJ databases">
        <title>the genome sequence of Hyalangium sp. s54d21.</title>
        <authorList>
            <person name="Zhang X."/>
        </authorList>
    </citation>
    <scope>NUCLEOTIDE SEQUENCE [LARGE SCALE GENOMIC DNA]</scope>
    <source>
        <strain evidence="3">s54d21</strain>
    </source>
</reference>
<evidence type="ECO:0000313" key="2">
    <source>
        <dbReference type="EMBL" id="MDY7229164.1"/>
    </source>
</evidence>
<feature type="transmembrane region" description="Helical" evidence="1">
    <location>
        <begin position="107"/>
        <end position="135"/>
    </location>
</feature>
<dbReference type="EMBL" id="JAXIVS010000007">
    <property type="protein sequence ID" value="MDY7229164.1"/>
    <property type="molecule type" value="Genomic_DNA"/>
</dbReference>